<dbReference type="InterPro" id="IPR005804">
    <property type="entry name" value="FA_desaturase_dom"/>
</dbReference>
<organism evidence="2 3">
    <name type="scientific">Perkinsus olseni</name>
    <name type="common">Perkinsus atlanticus</name>
    <dbReference type="NCBI Taxonomy" id="32597"/>
    <lineage>
        <taxon>Eukaryota</taxon>
        <taxon>Sar</taxon>
        <taxon>Alveolata</taxon>
        <taxon>Perkinsozoa</taxon>
        <taxon>Perkinsea</taxon>
        <taxon>Perkinsida</taxon>
        <taxon>Perkinsidae</taxon>
        <taxon>Perkinsus</taxon>
    </lineage>
</organism>
<comment type="caution">
    <text evidence="2">The sequence shown here is derived from an EMBL/GenBank/DDBJ whole genome shotgun (WGS) entry which is preliminary data.</text>
</comment>
<proteinExistence type="predicted"/>
<dbReference type="PANTHER" id="PTHR12879">
    <property type="entry name" value="SPHINGOLIPID DELTA 4 DESATURASE/C-4 HYDROXYLASE PROTEIN DES2"/>
    <property type="match status" value="1"/>
</dbReference>
<dbReference type="EMBL" id="JABANO010007632">
    <property type="protein sequence ID" value="KAF4749798.1"/>
    <property type="molecule type" value="Genomic_DNA"/>
</dbReference>
<dbReference type="AlphaFoldDB" id="A0A7J6TX11"/>
<protein>
    <submittedName>
        <fullName evidence="2">Sphingolipid delta(4)-desaturase DES1</fullName>
    </submittedName>
</protein>
<dbReference type="GO" id="GO:0042284">
    <property type="term" value="F:sphingolipid delta-4 desaturase activity"/>
    <property type="evidence" value="ECO:0007669"/>
    <property type="project" value="TreeGrafter"/>
</dbReference>
<accession>A0A7J6TX11</accession>
<reference evidence="2 3" key="1">
    <citation type="submission" date="2020-04" db="EMBL/GenBank/DDBJ databases">
        <title>Perkinsus olseni comparative genomics.</title>
        <authorList>
            <person name="Bogema D.R."/>
        </authorList>
    </citation>
    <scope>NUCLEOTIDE SEQUENCE [LARGE SCALE GENOMIC DNA]</scope>
    <source>
        <strain evidence="2 3">ATCC PRA-207</strain>
    </source>
</reference>
<dbReference type="PANTHER" id="PTHR12879:SF8">
    <property type="entry name" value="SPHINGOLIPID DELTA(4)-DESATURASE DES1"/>
    <property type="match status" value="1"/>
</dbReference>
<dbReference type="GO" id="GO:0016020">
    <property type="term" value="C:membrane"/>
    <property type="evidence" value="ECO:0007669"/>
    <property type="project" value="GOC"/>
</dbReference>
<dbReference type="GO" id="GO:0046513">
    <property type="term" value="P:ceramide biosynthetic process"/>
    <property type="evidence" value="ECO:0007669"/>
    <property type="project" value="TreeGrafter"/>
</dbReference>
<dbReference type="Pfam" id="PF00487">
    <property type="entry name" value="FA_desaturase"/>
    <property type="match status" value="1"/>
</dbReference>
<feature type="domain" description="Sphingolipid delta4-desaturase N-terminal" evidence="1">
    <location>
        <begin position="72"/>
        <end position="110"/>
    </location>
</feature>
<gene>
    <name evidence="2" type="primary">DEGS1_2</name>
    <name evidence="2" type="ORF">FOZ63_010073</name>
</gene>
<dbReference type="SMART" id="SM01269">
    <property type="entry name" value="Lipid_DES"/>
    <property type="match status" value="1"/>
</dbReference>
<evidence type="ECO:0000313" key="2">
    <source>
        <dbReference type="EMBL" id="KAF4749798.1"/>
    </source>
</evidence>
<sequence length="221" mass="24873">MAPSVKAKSADTDECLRLPAEMNVVKPAEEKEGDKTPTAEMNRLVHYDVLEASECQPVKDVSAHADEIQRRFAPGDFHWSKTPELHKIRRKKILKAHPEILKVQGPDPLAAVFCTVVSGTMNHSLVLAMHELSHDLFFKSKLLNKVFSVFCNLPTGVASAATFRRYHLEHHSSQGVDKIDVDIPTHAEAKLFRSVLGRFVWALFQPVFYGLRPMVVRPLPM</sequence>
<dbReference type="Proteomes" id="UP000553632">
    <property type="component" value="Unassembled WGS sequence"/>
</dbReference>
<feature type="non-terminal residue" evidence="2">
    <location>
        <position position="221"/>
    </location>
</feature>
<dbReference type="InterPro" id="IPR013866">
    <property type="entry name" value="Sphingolipid_d4-desaturase_N"/>
</dbReference>
<evidence type="ECO:0000259" key="1">
    <source>
        <dbReference type="SMART" id="SM01269"/>
    </source>
</evidence>
<evidence type="ECO:0000313" key="3">
    <source>
        <dbReference type="Proteomes" id="UP000553632"/>
    </source>
</evidence>
<name>A0A7J6TX11_PEROL</name>
<keyword evidence="3" id="KW-1185">Reference proteome</keyword>